<dbReference type="Gene3D" id="3.40.250.10">
    <property type="entry name" value="Rhodanese-like domain"/>
    <property type="match status" value="1"/>
</dbReference>
<name>A0A6S6U5N7_9GAMM</name>
<proteinExistence type="predicted"/>
<accession>A0A6S6U5N7</accession>
<dbReference type="EMBL" id="CACVAY010000127">
    <property type="protein sequence ID" value="CAA6825587.1"/>
    <property type="molecule type" value="Genomic_DNA"/>
</dbReference>
<gene>
    <name evidence="3" type="ORF">HELGO_WM8017</name>
</gene>
<evidence type="ECO:0000259" key="2">
    <source>
        <dbReference type="PROSITE" id="PS50206"/>
    </source>
</evidence>
<feature type="signal peptide" evidence="1">
    <location>
        <begin position="1"/>
        <end position="23"/>
    </location>
</feature>
<dbReference type="Pfam" id="PF00581">
    <property type="entry name" value="Rhodanese"/>
    <property type="match status" value="1"/>
</dbReference>
<dbReference type="PANTHER" id="PTHR44086:SF10">
    <property type="entry name" value="THIOSULFATE SULFURTRANSFERASE_RHODANESE-LIKE DOMAIN-CONTAINING PROTEIN 3"/>
    <property type="match status" value="1"/>
</dbReference>
<feature type="domain" description="Rhodanese" evidence="2">
    <location>
        <begin position="57"/>
        <end position="151"/>
    </location>
</feature>
<feature type="chain" id="PRO_5027805198" description="Rhodanese domain-containing protein" evidence="1">
    <location>
        <begin position="24"/>
        <end position="152"/>
    </location>
</feature>
<dbReference type="PANTHER" id="PTHR44086">
    <property type="entry name" value="THIOSULFATE SULFURTRANSFERASE RDL2, MITOCHONDRIAL-RELATED"/>
    <property type="match status" value="1"/>
</dbReference>
<evidence type="ECO:0000256" key="1">
    <source>
        <dbReference type="SAM" id="SignalP"/>
    </source>
</evidence>
<organism evidence="3">
    <name type="scientific">uncultured Thiotrichaceae bacterium</name>
    <dbReference type="NCBI Taxonomy" id="298394"/>
    <lineage>
        <taxon>Bacteria</taxon>
        <taxon>Pseudomonadati</taxon>
        <taxon>Pseudomonadota</taxon>
        <taxon>Gammaproteobacteria</taxon>
        <taxon>Thiotrichales</taxon>
        <taxon>Thiotrichaceae</taxon>
        <taxon>environmental samples</taxon>
    </lineage>
</organism>
<dbReference type="SUPFAM" id="SSF52821">
    <property type="entry name" value="Rhodanese/Cell cycle control phosphatase"/>
    <property type="match status" value="1"/>
</dbReference>
<dbReference type="InterPro" id="IPR036873">
    <property type="entry name" value="Rhodanese-like_dom_sf"/>
</dbReference>
<dbReference type="AlphaFoldDB" id="A0A6S6U5N7"/>
<protein>
    <recommendedName>
        <fullName evidence="2">Rhodanese domain-containing protein</fullName>
    </recommendedName>
</protein>
<sequence length="152" mass="16770">MMKMKHFLLALSLSAMTLAPSYAKEETSLKDGNNLVAEIASKITNIDTKSLQKEIDSNPDLVLVDIRTFGEIRSMGGAIDAPQNVNIPRGWLEFRIKRHAENKDTPIVVYCGGNIRSPLAAHTLTQLGYTNVKNYADGYLGWKKQGLPVAKP</sequence>
<keyword evidence="1" id="KW-0732">Signal</keyword>
<dbReference type="InterPro" id="IPR001763">
    <property type="entry name" value="Rhodanese-like_dom"/>
</dbReference>
<dbReference type="CDD" id="cd00158">
    <property type="entry name" value="RHOD"/>
    <property type="match status" value="1"/>
</dbReference>
<reference evidence="3" key="1">
    <citation type="submission" date="2020-01" db="EMBL/GenBank/DDBJ databases">
        <authorList>
            <person name="Meier V. D."/>
            <person name="Meier V D."/>
        </authorList>
    </citation>
    <scope>NUCLEOTIDE SEQUENCE</scope>
    <source>
        <strain evidence="3">HLG_WM_MAG_07</strain>
    </source>
</reference>
<evidence type="ECO:0000313" key="3">
    <source>
        <dbReference type="EMBL" id="CAA6825587.1"/>
    </source>
</evidence>
<dbReference type="PROSITE" id="PS50206">
    <property type="entry name" value="RHODANESE_3"/>
    <property type="match status" value="1"/>
</dbReference>
<dbReference type="GO" id="GO:0004792">
    <property type="term" value="F:thiosulfate-cyanide sulfurtransferase activity"/>
    <property type="evidence" value="ECO:0007669"/>
    <property type="project" value="TreeGrafter"/>
</dbReference>
<dbReference type="SMART" id="SM00450">
    <property type="entry name" value="RHOD"/>
    <property type="match status" value="1"/>
</dbReference>